<dbReference type="GeneTree" id="ENSGT00940000177827"/>
<dbReference type="Pfam" id="PF20996">
    <property type="entry name" value="DUF5581_N"/>
    <property type="match status" value="1"/>
</dbReference>
<reference evidence="2" key="2">
    <citation type="submission" date="2025-08" db="UniProtKB">
        <authorList>
            <consortium name="Ensembl"/>
        </authorList>
    </citation>
    <scope>IDENTIFICATION</scope>
</reference>
<proteinExistence type="predicted"/>
<dbReference type="InterPro" id="IPR036116">
    <property type="entry name" value="FN3_sf"/>
</dbReference>
<dbReference type="Pfam" id="PF17744">
    <property type="entry name" value="DUF5581"/>
    <property type="match status" value="1"/>
</dbReference>
<evidence type="ECO:0000259" key="1">
    <source>
        <dbReference type="PROSITE" id="PS50853"/>
    </source>
</evidence>
<protein>
    <recommendedName>
        <fullName evidence="1">Fibronectin type-III domain-containing protein</fullName>
    </recommendedName>
</protein>
<dbReference type="PANTHER" id="PTHR14537">
    <property type="entry name" value="FIBRONECTIN TYPE III DOMAIN-CONTAINING PROTEIN 11"/>
    <property type="match status" value="1"/>
</dbReference>
<name>A0A3Q1HA38_ANATE</name>
<dbReference type="Proteomes" id="UP000265040">
    <property type="component" value="Chromosome 5"/>
</dbReference>
<keyword evidence="3" id="KW-1185">Reference proteome</keyword>
<reference evidence="2" key="3">
    <citation type="submission" date="2025-09" db="UniProtKB">
        <authorList>
            <consortium name="Ensembl"/>
        </authorList>
    </citation>
    <scope>IDENTIFICATION</scope>
</reference>
<dbReference type="Gene3D" id="2.60.40.10">
    <property type="entry name" value="Immunoglobulins"/>
    <property type="match status" value="1"/>
</dbReference>
<accession>A0A3Q1HA38</accession>
<dbReference type="InterPro" id="IPR048317">
    <property type="entry name" value="DUF5581_C"/>
</dbReference>
<dbReference type="OrthoDB" id="8699528at2759"/>
<dbReference type="InterPro" id="IPR049231">
    <property type="entry name" value="DUF5581_N"/>
</dbReference>
<evidence type="ECO:0000313" key="3">
    <source>
        <dbReference type="Proteomes" id="UP000265040"/>
    </source>
</evidence>
<dbReference type="AlphaFoldDB" id="A0A3Q1HA38"/>
<dbReference type="SUPFAM" id="SSF49265">
    <property type="entry name" value="Fibronectin type III"/>
    <property type="match status" value="1"/>
</dbReference>
<dbReference type="InterPro" id="IPR013783">
    <property type="entry name" value="Ig-like_fold"/>
</dbReference>
<dbReference type="Ensembl" id="ENSATET00000004296.2">
    <property type="protein sequence ID" value="ENSATEP00000004260.2"/>
    <property type="gene ID" value="ENSATEG00000002967.2"/>
</dbReference>
<sequence length="302" mass="34746">MHVTVTMDEVKLTCTNSDEREAQEIKNHGDTLPDLYNQVLQALSSSLSDNSIEELQLMQRSTYYLEIQRDDLLPASDQHVLRLSDSTVWSLIDQQRLQHAMNLAKTQVRLILTVLGLIYKEITRGCQELEAFIINYNRGLVDCNTVASVQQKLHQTHNYLNNFNTRMTCNLGPLELPNQLIPNTGHFPIPQLRVSLAIKMPVVFDRFESCAGSNSVYLSWDVAGKQSKEPNEQFEIQVRNLHPTTDDQDQFSKATCQSYNIQISNLISDRYYQFSVQRVDTVNLVYRLWTDTIILKTLNFSK</sequence>
<organism evidence="2 3">
    <name type="scientific">Anabas testudineus</name>
    <name type="common">Climbing perch</name>
    <name type="synonym">Anthias testudineus</name>
    <dbReference type="NCBI Taxonomy" id="64144"/>
    <lineage>
        <taxon>Eukaryota</taxon>
        <taxon>Metazoa</taxon>
        <taxon>Chordata</taxon>
        <taxon>Craniata</taxon>
        <taxon>Vertebrata</taxon>
        <taxon>Euteleostomi</taxon>
        <taxon>Actinopterygii</taxon>
        <taxon>Neopterygii</taxon>
        <taxon>Teleostei</taxon>
        <taxon>Neoteleostei</taxon>
        <taxon>Acanthomorphata</taxon>
        <taxon>Anabantaria</taxon>
        <taxon>Anabantiformes</taxon>
        <taxon>Anabantoidei</taxon>
        <taxon>Anabantidae</taxon>
        <taxon>Anabas</taxon>
    </lineage>
</organism>
<feature type="domain" description="Fibronectin type-III" evidence="1">
    <location>
        <begin position="201"/>
        <end position="300"/>
    </location>
</feature>
<dbReference type="InterPro" id="IPR039581">
    <property type="entry name" value="FNDC11"/>
</dbReference>
<reference evidence="2" key="1">
    <citation type="submission" date="2021-04" db="EMBL/GenBank/DDBJ databases">
        <authorList>
            <consortium name="Wellcome Sanger Institute Data Sharing"/>
        </authorList>
    </citation>
    <scope>NUCLEOTIDE SEQUENCE [LARGE SCALE GENOMIC DNA]</scope>
</reference>
<dbReference type="InterPro" id="IPR003961">
    <property type="entry name" value="FN3_dom"/>
</dbReference>
<evidence type="ECO:0000313" key="2">
    <source>
        <dbReference type="Ensembl" id="ENSATEP00000004260.2"/>
    </source>
</evidence>
<dbReference type="CDD" id="cd00063">
    <property type="entry name" value="FN3"/>
    <property type="match status" value="1"/>
</dbReference>
<dbReference type="InParanoid" id="A0A3Q1HA38"/>
<dbReference type="PROSITE" id="PS50853">
    <property type="entry name" value="FN3"/>
    <property type="match status" value="1"/>
</dbReference>